<evidence type="ECO:0000313" key="6">
    <source>
        <dbReference type="Proteomes" id="UP000825935"/>
    </source>
</evidence>
<evidence type="ECO:0000313" key="5">
    <source>
        <dbReference type="EMBL" id="KAH7286929.1"/>
    </source>
</evidence>
<dbReference type="InterPro" id="IPR036612">
    <property type="entry name" value="KH_dom_type_1_sf"/>
</dbReference>
<dbReference type="SMART" id="SM00322">
    <property type="entry name" value="KH"/>
    <property type="match status" value="4"/>
</dbReference>
<dbReference type="CDD" id="cd22459">
    <property type="entry name" value="KH-I_PEPPER_rpt1_like"/>
    <property type="match status" value="2"/>
</dbReference>
<gene>
    <name evidence="5" type="ORF">KP509_32G028300</name>
</gene>
<feature type="domain" description="K Homology" evidence="4">
    <location>
        <begin position="45"/>
        <end position="124"/>
    </location>
</feature>
<dbReference type="PROSITE" id="PS50084">
    <property type="entry name" value="KH_TYPE_1"/>
    <property type="match status" value="4"/>
</dbReference>
<evidence type="ECO:0000256" key="3">
    <source>
        <dbReference type="SAM" id="MobiDB-lite"/>
    </source>
</evidence>
<accession>A0A8T2QSF0</accession>
<dbReference type="InterPro" id="IPR004088">
    <property type="entry name" value="KH_dom_type_1"/>
</dbReference>
<feature type="domain" description="K Homology" evidence="4">
    <location>
        <begin position="311"/>
        <end position="386"/>
    </location>
</feature>
<reference evidence="5" key="1">
    <citation type="submission" date="2021-08" db="EMBL/GenBank/DDBJ databases">
        <title>WGS assembly of Ceratopteris richardii.</title>
        <authorList>
            <person name="Marchant D.B."/>
            <person name="Chen G."/>
            <person name="Jenkins J."/>
            <person name="Shu S."/>
            <person name="Leebens-Mack J."/>
            <person name="Grimwood J."/>
            <person name="Schmutz J."/>
            <person name="Soltis P."/>
            <person name="Soltis D."/>
            <person name="Chen Z.-H."/>
        </authorList>
    </citation>
    <scope>NUCLEOTIDE SEQUENCE</scope>
    <source>
        <strain evidence="5">Whitten #5841</strain>
        <tissue evidence="5">Leaf</tissue>
    </source>
</reference>
<dbReference type="GO" id="GO:0003723">
    <property type="term" value="F:RNA binding"/>
    <property type="evidence" value="ECO:0007669"/>
    <property type="project" value="UniProtKB-UniRule"/>
</dbReference>
<feature type="region of interest" description="Disordered" evidence="3">
    <location>
        <begin position="1"/>
        <end position="43"/>
    </location>
</feature>
<feature type="domain" description="K Homology" evidence="4">
    <location>
        <begin position="397"/>
        <end position="472"/>
    </location>
</feature>
<dbReference type="PANTHER" id="PTHR10288">
    <property type="entry name" value="KH DOMAIN CONTAINING RNA BINDING PROTEIN"/>
    <property type="match status" value="1"/>
</dbReference>
<dbReference type="OMA" id="RIFHKEE"/>
<dbReference type="SUPFAM" id="SSF54791">
    <property type="entry name" value="Eukaryotic type KH-domain (KH-domain type I)"/>
    <property type="match status" value="4"/>
</dbReference>
<keyword evidence="2" id="KW-0694">RNA-binding</keyword>
<dbReference type="AlphaFoldDB" id="A0A8T2QSF0"/>
<dbReference type="Proteomes" id="UP000825935">
    <property type="component" value="Chromosome 32"/>
</dbReference>
<feature type="domain" description="K Homology" evidence="4">
    <location>
        <begin position="135"/>
        <end position="210"/>
    </location>
</feature>
<dbReference type="InterPro" id="IPR004087">
    <property type="entry name" value="KH_dom"/>
</dbReference>
<proteinExistence type="predicted"/>
<feature type="compositionally biased region" description="Basic and acidic residues" evidence="3">
    <location>
        <begin position="17"/>
        <end position="27"/>
    </location>
</feature>
<dbReference type="Pfam" id="PF00013">
    <property type="entry name" value="KH_1"/>
    <property type="match status" value="4"/>
</dbReference>
<keyword evidence="1" id="KW-0677">Repeat</keyword>
<comment type="caution">
    <text evidence="5">The sequence shown here is derived from an EMBL/GenBank/DDBJ whole genome shotgun (WGS) entry which is preliminary data.</text>
</comment>
<dbReference type="Gene3D" id="3.30.310.210">
    <property type="match status" value="1"/>
</dbReference>
<keyword evidence="6" id="KW-1185">Reference proteome</keyword>
<dbReference type="OrthoDB" id="1937934at2759"/>
<evidence type="ECO:0000256" key="1">
    <source>
        <dbReference type="ARBA" id="ARBA00022737"/>
    </source>
</evidence>
<dbReference type="EMBL" id="CM035437">
    <property type="protein sequence ID" value="KAH7286929.1"/>
    <property type="molecule type" value="Genomic_DNA"/>
</dbReference>
<evidence type="ECO:0000256" key="2">
    <source>
        <dbReference type="PROSITE-ProRule" id="PRU00117"/>
    </source>
</evidence>
<name>A0A8T2QSF0_CERRI</name>
<evidence type="ECO:0000259" key="4">
    <source>
        <dbReference type="SMART" id="SM00322"/>
    </source>
</evidence>
<dbReference type="Gene3D" id="3.30.1370.10">
    <property type="entry name" value="K Homology domain, type 1"/>
    <property type="match status" value="2"/>
</dbReference>
<sequence>MHMDGSMRYGFAGKRSHQGDDGGERNEKQKKRSGRNDETTMPAPEEVEYRILCPLEKAGGVIGKGGSIIKAIRIECKSKIKVEELVTGSEERVVVISSSPDQKPGSQYVCAAQEALFRAYARITERSEDDEDGYGQITARLLVPKNHIGCILGKGGKIIEQMRKDIGAQIRILPKEQLPTCAEETDELVQIVGDDLTVRRALFAISTRLHDNVTGERANNAGYMSQGTGSAIPAFQSGDTLYPSSGYLGSSASFFGPSSYGSGLSGHGYSYSSYGGAYGDLGMRPLNSGLTDRAAPGGMSGYGRTDGTSEEQLMVRMLCPKNRIGSVIGKGGSIIKKMREETGAKIKVEEELPDCDERIIQISSAEFGEGPSQAIQAAIVIYQRLVELQLDKERDNHSFVVRLLVPSSQIGCLLGKGGSIVTEMRKITKANIRISPKDEPSKCAEQDDEIVQIMGDQYVVYDALLQILSRLRNNLFKVQDKKNGGLPYQTSGLPYSGSAYSGGKYSLTDTSSRYGYGSHEHSGIGGSMAGLTSLADVKDFRRHYL</sequence>
<protein>
    <recommendedName>
        <fullName evidence="4">K Homology domain-containing protein</fullName>
    </recommendedName>
</protein>
<organism evidence="5 6">
    <name type="scientific">Ceratopteris richardii</name>
    <name type="common">Triangle waterfern</name>
    <dbReference type="NCBI Taxonomy" id="49495"/>
    <lineage>
        <taxon>Eukaryota</taxon>
        <taxon>Viridiplantae</taxon>
        <taxon>Streptophyta</taxon>
        <taxon>Embryophyta</taxon>
        <taxon>Tracheophyta</taxon>
        <taxon>Polypodiopsida</taxon>
        <taxon>Polypodiidae</taxon>
        <taxon>Polypodiales</taxon>
        <taxon>Pteridineae</taxon>
        <taxon>Pteridaceae</taxon>
        <taxon>Parkerioideae</taxon>
        <taxon>Ceratopteris</taxon>
    </lineage>
</organism>
<dbReference type="CDD" id="cd22460">
    <property type="entry name" value="KH-I_PEPPER_rpt2_like"/>
    <property type="match status" value="2"/>
</dbReference>